<comment type="catalytic activity">
    <reaction evidence="1">
        <text>Hydrolysis of terminal non-reducing N-acetyl-D-hexosamine residues in N-acetyl-beta-D-hexosaminides.</text>
        <dbReference type="EC" id="3.2.1.52"/>
    </reaction>
</comment>
<dbReference type="PANTHER" id="PTHR30480:SF13">
    <property type="entry name" value="BETA-HEXOSAMINIDASE"/>
    <property type="match status" value="1"/>
</dbReference>
<evidence type="ECO:0000313" key="7">
    <source>
        <dbReference type="EMBL" id="MXN16303.1"/>
    </source>
</evidence>
<dbReference type="GO" id="GO:0005975">
    <property type="term" value="P:carbohydrate metabolic process"/>
    <property type="evidence" value="ECO:0007669"/>
    <property type="project" value="InterPro"/>
</dbReference>
<proteinExistence type="inferred from homology"/>
<evidence type="ECO:0000256" key="2">
    <source>
        <dbReference type="ARBA" id="ARBA00005336"/>
    </source>
</evidence>
<dbReference type="InterPro" id="IPR036962">
    <property type="entry name" value="Glyco_hydro_3_N_sf"/>
</dbReference>
<keyword evidence="5 7" id="KW-0326">Glycosidase</keyword>
<organism evidence="7 8">
    <name type="scientific">Pseudooceanicola albus</name>
    <dbReference type="NCBI Taxonomy" id="2692189"/>
    <lineage>
        <taxon>Bacteria</taxon>
        <taxon>Pseudomonadati</taxon>
        <taxon>Pseudomonadota</taxon>
        <taxon>Alphaproteobacteria</taxon>
        <taxon>Rhodobacterales</taxon>
        <taxon>Paracoccaceae</taxon>
        <taxon>Pseudooceanicola</taxon>
    </lineage>
</organism>
<dbReference type="InterPro" id="IPR050226">
    <property type="entry name" value="NagZ_Beta-hexosaminidase"/>
</dbReference>
<dbReference type="Gene3D" id="3.20.20.300">
    <property type="entry name" value="Glycoside hydrolase, family 3, N-terminal domain"/>
    <property type="match status" value="1"/>
</dbReference>
<sequence>MPFGATILDPTGPVLTSEERALFRTADPFGFILFARHIETADQVRRLCGDLREAVGRDVPILLDQEGGRVQRLRPPLGRQWDEPLDFAARAGDHAEEAMRLRYALIATEMRALGIDVDCAPLIDVAEADTHPFLKSRCYGTDPATVARLGRAVAEGLMQGGVLPVVKHMPGHGRARADSHKELPRVTAALEELDRIDFAPFKVLNHLAMGMTAHIVFEALDPELPATLSPVVMQAIRNRIGFDNLIMTDDISMKALSGGLERITTDALAAGCDVILLCNASFEDRATVVEAAGLMSPAAQERAERVMDLRRAAPVLDIPAMEGRLNAILNG</sequence>
<evidence type="ECO:0000256" key="5">
    <source>
        <dbReference type="ARBA" id="ARBA00023295"/>
    </source>
</evidence>
<comment type="similarity">
    <text evidence="2">Belongs to the glycosyl hydrolase 3 family.</text>
</comment>
<gene>
    <name evidence="7" type="primary">nagZ</name>
    <name evidence="7" type="ORF">GR170_00530</name>
</gene>
<protein>
    <recommendedName>
        <fullName evidence="3">beta-N-acetylhexosaminidase</fullName>
        <ecNumber evidence="3">3.2.1.52</ecNumber>
    </recommendedName>
</protein>
<evidence type="ECO:0000259" key="6">
    <source>
        <dbReference type="Pfam" id="PF00933"/>
    </source>
</evidence>
<dbReference type="InterPro" id="IPR001764">
    <property type="entry name" value="Glyco_hydro_3_N"/>
</dbReference>
<evidence type="ECO:0000313" key="8">
    <source>
        <dbReference type="Proteomes" id="UP000477911"/>
    </source>
</evidence>
<dbReference type="RefSeq" id="WP_160890851.1">
    <property type="nucleotide sequence ID" value="NZ_WUMU01000001.1"/>
</dbReference>
<dbReference type="EC" id="3.2.1.52" evidence="3"/>
<dbReference type="EMBL" id="WUMU01000001">
    <property type="protein sequence ID" value="MXN16303.1"/>
    <property type="molecule type" value="Genomic_DNA"/>
</dbReference>
<dbReference type="Pfam" id="PF00933">
    <property type="entry name" value="Glyco_hydro_3"/>
    <property type="match status" value="1"/>
</dbReference>
<dbReference type="InterPro" id="IPR017853">
    <property type="entry name" value="GH"/>
</dbReference>
<dbReference type="Proteomes" id="UP000477911">
    <property type="component" value="Unassembled WGS sequence"/>
</dbReference>
<keyword evidence="8" id="KW-1185">Reference proteome</keyword>
<evidence type="ECO:0000256" key="3">
    <source>
        <dbReference type="ARBA" id="ARBA00012663"/>
    </source>
</evidence>
<dbReference type="AlphaFoldDB" id="A0A6L7G159"/>
<dbReference type="GO" id="GO:0009254">
    <property type="term" value="P:peptidoglycan turnover"/>
    <property type="evidence" value="ECO:0007669"/>
    <property type="project" value="TreeGrafter"/>
</dbReference>
<name>A0A6L7G159_9RHOB</name>
<dbReference type="GO" id="GO:0004563">
    <property type="term" value="F:beta-N-acetylhexosaminidase activity"/>
    <property type="evidence" value="ECO:0007669"/>
    <property type="project" value="UniProtKB-EC"/>
</dbReference>
<reference evidence="7 8" key="1">
    <citation type="submission" date="2019-12" db="EMBL/GenBank/DDBJ databases">
        <authorList>
            <person name="Li M."/>
        </authorList>
    </citation>
    <scope>NUCLEOTIDE SEQUENCE [LARGE SCALE GENOMIC DNA]</scope>
    <source>
        <strain evidence="7 8">GBMRC 2024</strain>
    </source>
</reference>
<evidence type="ECO:0000256" key="1">
    <source>
        <dbReference type="ARBA" id="ARBA00001231"/>
    </source>
</evidence>
<keyword evidence="4 7" id="KW-0378">Hydrolase</keyword>
<feature type="domain" description="Glycoside hydrolase family 3 N-terminal" evidence="6">
    <location>
        <begin position="30"/>
        <end position="308"/>
    </location>
</feature>
<comment type="caution">
    <text evidence="7">The sequence shown here is derived from an EMBL/GenBank/DDBJ whole genome shotgun (WGS) entry which is preliminary data.</text>
</comment>
<dbReference type="NCBIfam" id="NF003740">
    <property type="entry name" value="PRK05337.1"/>
    <property type="match status" value="1"/>
</dbReference>
<dbReference type="PANTHER" id="PTHR30480">
    <property type="entry name" value="BETA-HEXOSAMINIDASE-RELATED"/>
    <property type="match status" value="1"/>
</dbReference>
<dbReference type="SUPFAM" id="SSF51445">
    <property type="entry name" value="(Trans)glycosidases"/>
    <property type="match status" value="1"/>
</dbReference>
<evidence type="ECO:0000256" key="4">
    <source>
        <dbReference type="ARBA" id="ARBA00022801"/>
    </source>
</evidence>
<accession>A0A6L7G159</accession>